<dbReference type="Pfam" id="PF25000">
    <property type="entry name" value="DUF7779"/>
    <property type="match status" value="1"/>
</dbReference>
<evidence type="ECO:0000259" key="1">
    <source>
        <dbReference type="Pfam" id="PF00931"/>
    </source>
</evidence>
<evidence type="ECO:0000313" key="5">
    <source>
        <dbReference type="Proteomes" id="UP000297716"/>
    </source>
</evidence>
<protein>
    <submittedName>
        <fullName evidence="4">Uncharacterized protein</fullName>
    </submittedName>
</protein>
<dbReference type="InterPro" id="IPR011990">
    <property type="entry name" value="TPR-like_helical_dom_sf"/>
</dbReference>
<evidence type="ECO:0000313" key="4">
    <source>
        <dbReference type="EMBL" id="TGJ79179.1"/>
    </source>
</evidence>
<proteinExistence type="predicted"/>
<sequence>MVKDRPSSPLWHRALEQYRLELQGAENYQAIPNVGSLEELISSFAQIQATTPGSYSGINSLNRLAPKLKFVDDFSAVLALCFGANATLTAAVWGSIRLILAHASSAADTQRDVLDMIEELSLSLPRFRIYEKTLPPNPLLQQALVDAYSEIICFYARIIRFLRNNPHLALRKNEWQTCRDDLAITVKRIKRISSTIESEADMARMRKDEGRYKEVLELLSDMKMGDSGSDKRIQYNNIPFISNTKFSGREDVLDRVHNALDIDSPSSTLKSIALFGMGGVGKTQIALQYAYQNLQHFEVVLWVAADNPIAIGQSFRAIANELGLLKTDDDQKDAVAAVWKIKNWLITTKTTCLVIFDNADDLAALKTAWPESITGSVLLTTRNFAVATTLAAQYMQVDTFSDNDGSELLLKAIGQDHTTASDAEHAISISRAFGGLPLALTQVGGFIAQRKLSLHSFLPLYERNSAKINARKAPGSDYEHTLSTVWDFAFKDLSETATCLLNLLSFFDPDGISEDILLRGSSGLGDGLSFLTDEMDLGDAAEELLQVALVNRVRESSDFTIHRLIQSTARKRLDELYGRKYFDSVVHMLCWGFPDHSNVDIGHQISAWGRCEKCIPHVRRLVELAKRHPKGVAYVTNDQPKYAELLIRCSWYLYEREMYIIAREMVEQAIDIIKDTKSLGYASAIDLCGLIDLDLSQAARALEPFTRALEIRKVELGSEDPFIAYSLNNIALAYTEMGELELAYAAHQEAIDLRLKANSDRIGNSYSNMSSLLLRLGRPDEAEEMLARCPSLKGFTDETFINTGNPRFSGDMVLLSRIRRAQGRKVEALRLAPKALAFRRKLLGNRLKTCDSQYDVASMLLDEDHSSSAIQLLEEIVSISETFVEGEGQRARALYKLSEIHSHMGLQKESDTCRDKAYALLANLKPELKDEPFEEATFSKLCLWMLW</sequence>
<feature type="domain" description="NB-ARC" evidence="1">
    <location>
        <begin position="250"/>
        <end position="415"/>
    </location>
</feature>
<feature type="domain" description="DUF7708" evidence="2">
    <location>
        <begin position="70"/>
        <end position="204"/>
    </location>
</feature>
<accession>A0A4Z0Y532</accession>
<dbReference type="SUPFAM" id="SSF48452">
    <property type="entry name" value="TPR-like"/>
    <property type="match status" value="1"/>
</dbReference>
<dbReference type="Pfam" id="PF24809">
    <property type="entry name" value="DUF7708"/>
    <property type="match status" value="1"/>
</dbReference>
<dbReference type="Pfam" id="PF00931">
    <property type="entry name" value="NB-ARC"/>
    <property type="match status" value="1"/>
</dbReference>
<evidence type="ECO:0000259" key="3">
    <source>
        <dbReference type="Pfam" id="PF25000"/>
    </source>
</evidence>
<dbReference type="Pfam" id="PF13374">
    <property type="entry name" value="TPR_10"/>
    <property type="match status" value="1"/>
</dbReference>
<dbReference type="InterPro" id="IPR056125">
    <property type="entry name" value="DUF7708"/>
</dbReference>
<keyword evidence="5" id="KW-1185">Reference proteome</keyword>
<evidence type="ECO:0000259" key="2">
    <source>
        <dbReference type="Pfam" id="PF24809"/>
    </source>
</evidence>
<dbReference type="InterPro" id="IPR056681">
    <property type="entry name" value="DUF7779"/>
</dbReference>
<dbReference type="Gene3D" id="3.40.50.300">
    <property type="entry name" value="P-loop containing nucleotide triphosphate hydrolases"/>
    <property type="match status" value="1"/>
</dbReference>
<dbReference type="PANTHER" id="PTHR35205:SF1">
    <property type="entry name" value="ZU5 DOMAIN-CONTAINING PROTEIN"/>
    <property type="match status" value="1"/>
</dbReference>
<dbReference type="InterPro" id="IPR027417">
    <property type="entry name" value="P-loop_NTPase"/>
</dbReference>
<dbReference type="InterPro" id="IPR002182">
    <property type="entry name" value="NB-ARC"/>
</dbReference>
<dbReference type="Gene3D" id="1.25.40.10">
    <property type="entry name" value="Tetratricopeptide repeat domain"/>
    <property type="match status" value="2"/>
</dbReference>
<gene>
    <name evidence="4" type="ORF">E0Z10_g9594</name>
</gene>
<dbReference type="Pfam" id="PF13424">
    <property type="entry name" value="TPR_12"/>
    <property type="match status" value="1"/>
</dbReference>
<comment type="caution">
    <text evidence="4">The sequence shown here is derived from an EMBL/GenBank/DDBJ whole genome shotgun (WGS) entry which is preliminary data.</text>
</comment>
<feature type="domain" description="DUF7779" evidence="3">
    <location>
        <begin position="489"/>
        <end position="575"/>
    </location>
</feature>
<dbReference type="OrthoDB" id="6161812at2759"/>
<dbReference type="GO" id="GO:0043531">
    <property type="term" value="F:ADP binding"/>
    <property type="evidence" value="ECO:0007669"/>
    <property type="project" value="InterPro"/>
</dbReference>
<name>A0A4Z0Y532_9PEZI</name>
<dbReference type="PRINTS" id="PR00364">
    <property type="entry name" value="DISEASERSIST"/>
</dbReference>
<dbReference type="AlphaFoldDB" id="A0A4Z0Y532"/>
<reference evidence="4 5" key="1">
    <citation type="submission" date="2019-03" db="EMBL/GenBank/DDBJ databases">
        <title>Draft genome sequence of Xylaria hypoxylon DSM 108379, a ubiquitous saprotrophic-parasitic fungi on hardwood.</title>
        <authorList>
            <person name="Buettner E."/>
            <person name="Leonhardt S."/>
            <person name="Gebauer A.M."/>
            <person name="Liers C."/>
            <person name="Hofrichter M."/>
            <person name="Kellner H."/>
        </authorList>
    </citation>
    <scope>NUCLEOTIDE SEQUENCE [LARGE SCALE GENOMIC DNA]</scope>
    <source>
        <strain evidence="4 5">DSM 108379</strain>
    </source>
</reference>
<dbReference type="STRING" id="37992.A0A4Z0Y532"/>
<dbReference type="PANTHER" id="PTHR35205">
    <property type="entry name" value="NB-ARC AND TPR DOMAIN PROTEIN"/>
    <property type="match status" value="1"/>
</dbReference>
<dbReference type="SUPFAM" id="SSF52540">
    <property type="entry name" value="P-loop containing nucleoside triphosphate hydrolases"/>
    <property type="match status" value="1"/>
</dbReference>
<organism evidence="4 5">
    <name type="scientific">Xylaria hypoxylon</name>
    <dbReference type="NCBI Taxonomy" id="37992"/>
    <lineage>
        <taxon>Eukaryota</taxon>
        <taxon>Fungi</taxon>
        <taxon>Dikarya</taxon>
        <taxon>Ascomycota</taxon>
        <taxon>Pezizomycotina</taxon>
        <taxon>Sordariomycetes</taxon>
        <taxon>Xylariomycetidae</taxon>
        <taxon>Xylariales</taxon>
        <taxon>Xylariaceae</taxon>
        <taxon>Xylaria</taxon>
    </lineage>
</organism>
<dbReference type="Proteomes" id="UP000297716">
    <property type="component" value="Unassembled WGS sequence"/>
</dbReference>
<dbReference type="EMBL" id="SKBN01000309">
    <property type="protein sequence ID" value="TGJ79179.1"/>
    <property type="molecule type" value="Genomic_DNA"/>
</dbReference>